<dbReference type="InterPro" id="IPR000843">
    <property type="entry name" value="HTH_LacI"/>
</dbReference>
<evidence type="ECO:0000313" key="6">
    <source>
        <dbReference type="Proteomes" id="UP000278886"/>
    </source>
</evidence>
<dbReference type="Proteomes" id="UP000278886">
    <property type="component" value="Chromosome"/>
</dbReference>
<evidence type="ECO:0000256" key="3">
    <source>
        <dbReference type="ARBA" id="ARBA00023163"/>
    </source>
</evidence>
<evidence type="ECO:0000256" key="2">
    <source>
        <dbReference type="ARBA" id="ARBA00023125"/>
    </source>
</evidence>
<dbReference type="InterPro" id="IPR046335">
    <property type="entry name" value="LacI/GalR-like_sensor"/>
</dbReference>
<dbReference type="PROSITE" id="PS50932">
    <property type="entry name" value="HTH_LACI_2"/>
    <property type="match status" value="1"/>
</dbReference>
<keyword evidence="3" id="KW-0804">Transcription</keyword>
<keyword evidence="2 5" id="KW-0238">DNA-binding</keyword>
<dbReference type="SUPFAM" id="SSF53822">
    <property type="entry name" value="Periplasmic binding protein-like I"/>
    <property type="match status" value="1"/>
</dbReference>
<feature type="domain" description="HTH lacI-type" evidence="4">
    <location>
        <begin position="1"/>
        <end position="53"/>
    </location>
</feature>
<dbReference type="AlphaFoldDB" id="A0A387B6Q3"/>
<protein>
    <submittedName>
        <fullName evidence="5">LacI family DNA-binding transcriptional regulator</fullName>
    </submittedName>
</protein>
<keyword evidence="6" id="KW-1185">Reference proteome</keyword>
<evidence type="ECO:0000313" key="5">
    <source>
        <dbReference type="EMBL" id="AYF99444.1"/>
    </source>
</evidence>
<dbReference type="Gene3D" id="3.40.50.2300">
    <property type="match status" value="2"/>
</dbReference>
<dbReference type="SUPFAM" id="SSF47413">
    <property type="entry name" value="lambda repressor-like DNA-binding domains"/>
    <property type="match status" value="1"/>
</dbReference>
<dbReference type="PANTHER" id="PTHR30146:SF153">
    <property type="entry name" value="LACTOSE OPERON REPRESSOR"/>
    <property type="match status" value="1"/>
</dbReference>
<dbReference type="Pfam" id="PF00356">
    <property type="entry name" value="LacI"/>
    <property type="match status" value="1"/>
</dbReference>
<sequence>MRDVARVSGMSLQTVSRVANGEPNVNDATRDRVLTVMRELGYRPNLAARAMRRGSYKTIGIVYQGLHAVGTRRTVEAVSEYAALNGYATTLMPIAAATGLATSGAFTRLEEMAVDVIVSILTSQLEFDTPMQVPPGMHAILIGPQSNPDVSAMDSDQIGGSEAAVSHLLEAGHHTVHHIAGAPGSFFAARRQETWERMLRERGRPVPEPLQGDWSAHSGYLAMRRLIETTPREELPTAIFSANDQMALGAYRALGEEGLRIPEDVSVVGFDDIEEAVDFSPPLTTIAQDWDLLGREVLRVASESLDGAPPQRVLLPTRLVVRESVAAPRPR</sequence>
<evidence type="ECO:0000259" key="4">
    <source>
        <dbReference type="PROSITE" id="PS50932"/>
    </source>
</evidence>
<dbReference type="OrthoDB" id="9785139at2"/>
<evidence type="ECO:0000256" key="1">
    <source>
        <dbReference type="ARBA" id="ARBA00023015"/>
    </source>
</evidence>
<organism evidence="5 6">
    <name type="scientific">Protaetiibacter intestinalis</name>
    <dbReference type="NCBI Taxonomy" id="2419774"/>
    <lineage>
        <taxon>Bacteria</taxon>
        <taxon>Bacillati</taxon>
        <taxon>Actinomycetota</taxon>
        <taxon>Actinomycetes</taxon>
        <taxon>Micrococcales</taxon>
        <taxon>Microbacteriaceae</taxon>
        <taxon>Protaetiibacter</taxon>
    </lineage>
</organism>
<dbReference type="InterPro" id="IPR010982">
    <property type="entry name" value="Lambda_DNA-bd_dom_sf"/>
</dbReference>
<dbReference type="EMBL" id="CP032630">
    <property type="protein sequence ID" value="AYF99444.1"/>
    <property type="molecule type" value="Genomic_DNA"/>
</dbReference>
<accession>A0A387B6Q3</accession>
<dbReference type="InterPro" id="IPR028082">
    <property type="entry name" value="Peripla_BP_I"/>
</dbReference>
<name>A0A387B6Q3_9MICO</name>
<dbReference type="SMART" id="SM00354">
    <property type="entry name" value="HTH_LACI"/>
    <property type="match status" value="1"/>
</dbReference>
<proteinExistence type="predicted"/>
<dbReference type="CDD" id="cd01392">
    <property type="entry name" value="HTH_LacI"/>
    <property type="match status" value="1"/>
</dbReference>
<dbReference type="GO" id="GO:0003700">
    <property type="term" value="F:DNA-binding transcription factor activity"/>
    <property type="evidence" value="ECO:0007669"/>
    <property type="project" value="TreeGrafter"/>
</dbReference>
<dbReference type="KEGG" id="lyd:D7I47_04940"/>
<reference evidence="6" key="1">
    <citation type="submission" date="2018-09" db="EMBL/GenBank/DDBJ databases">
        <title>Genome sequencing of strain 2DFWR-13.</title>
        <authorList>
            <person name="Heo J."/>
            <person name="Kim S.-J."/>
            <person name="Kwon S.-W."/>
        </authorList>
    </citation>
    <scope>NUCLEOTIDE SEQUENCE [LARGE SCALE GENOMIC DNA]</scope>
    <source>
        <strain evidence="6">2DFWR-13</strain>
    </source>
</reference>
<dbReference type="Gene3D" id="1.10.260.40">
    <property type="entry name" value="lambda repressor-like DNA-binding domains"/>
    <property type="match status" value="1"/>
</dbReference>
<dbReference type="PANTHER" id="PTHR30146">
    <property type="entry name" value="LACI-RELATED TRANSCRIPTIONAL REPRESSOR"/>
    <property type="match status" value="1"/>
</dbReference>
<dbReference type="CDD" id="cd01574">
    <property type="entry name" value="PBP1_LacI"/>
    <property type="match status" value="1"/>
</dbReference>
<gene>
    <name evidence="5" type="ORF">D7I47_04940</name>
</gene>
<dbReference type="GO" id="GO:0000976">
    <property type="term" value="F:transcription cis-regulatory region binding"/>
    <property type="evidence" value="ECO:0007669"/>
    <property type="project" value="TreeGrafter"/>
</dbReference>
<dbReference type="Pfam" id="PF13377">
    <property type="entry name" value="Peripla_BP_3"/>
    <property type="match status" value="1"/>
</dbReference>
<keyword evidence="1" id="KW-0805">Transcription regulation</keyword>